<dbReference type="GO" id="GO:0005525">
    <property type="term" value="F:GTP binding"/>
    <property type="evidence" value="ECO:0007669"/>
    <property type="project" value="UniProtKB-UniRule"/>
</dbReference>
<proteinExistence type="inferred from homology"/>
<evidence type="ECO:0000259" key="12">
    <source>
        <dbReference type="PROSITE" id="PS50936"/>
    </source>
</evidence>
<dbReference type="NCBIfam" id="TIGR00157">
    <property type="entry name" value="ribosome small subunit-dependent GTPase A"/>
    <property type="match status" value="1"/>
</dbReference>
<keyword evidence="8 10" id="KW-0694">RNA-binding</keyword>
<evidence type="ECO:0000259" key="13">
    <source>
        <dbReference type="PROSITE" id="PS51721"/>
    </source>
</evidence>
<evidence type="ECO:0000313" key="14">
    <source>
        <dbReference type="EMBL" id="GFM36700.1"/>
    </source>
</evidence>
<accession>A0A7J0BSN0</accession>
<dbReference type="PANTHER" id="PTHR32120">
    <property type="entry name" value="SMALL RIBOSOMAL SUBUNIT BIOGENESIS GTPASE RSGA"/>
    <property type="match status" value="1"/>
</dbReference>
<evidence type="ECO:0000256" key="11">
    <source>
        <dbReference type="SAM" id="MobiDB-lite"/>
    </source>
</evidence>
<dbReference type="EC" id="3.6.1.-" evidence="10"/>
<evidence type="ECO:0000256" key="6">
    <source>
        <dbReference type="ARBA" id="ARBA00022801"/>
    </source>
</evidence>
<comment type="function">
    <text evidence="10">One of several proteins that assist in the late maturation steps of the functional core of the 30S ribosomal subunit. Helps release RbfA from mature subunits. May play a role in the assembly of ribosomal proteins into the subunit. Circularly permuted GTPase that catalyzes slow GTP hydrolysis, GTPase activity is stimulated by the 30S ribosomal subunit.</text>
</comment>
<dbReference type="InterPro" id="IPR004881">
    <property type="entry name" value="Ribosome_biogen_GTPase_RsgA"/>
</dbReference>
<keyword evidence="15" id="KW-1185">Reference proteome</keyword>
<comment type="subunit">
    <text evidence="10">Monomer. Associates with 30S ribosomal subunit, binds 16S rRNA.</text>
</comment>
<dbReference type="SUPFAM" id="SSF52540">
    <property type="entry name" value="P-loop containing nucleoside triphosphate hydrolases"/>
    <property type="match status" value="1"/>
</dbReference>
<evidence type="ECO:0000256" key="8">
    <source>
        <dbReference type="ARBA" id="ARBA00022884"/>
    </source>
</evidence>
<dbReference type="GO" id="GO:0003924">
    <property type="term" value="F:GTPase activity"/>
    <property type="evidence" value="ECO:0007669"/>
    <property type="project" value="UniProtKB-UniRule"/>
</dbReference>
<evidence type="ECO:0000256" key="5">
    <source>
        <dbReference type="ARBA" id="ARBA00022741"/>
    </source>
</evidence>
<keyword evidence="3 10" id="KW-0479">Metal-binding</keyword>
<evidence type="ECO:0000256" key="1">
    <source>
        <dbReference type="ARBA" id="ARBA00022490"/>
    </source>
</evidence>
<feature type="domain" description="EngC GTPase" evidence="12">
    <location>
        <begin position="110"/>
        <end position="259"/>
    </location>
</feature>
<feature type="domain" description="CP-type G" evidence="13">
    <location>
        <begin position="102"/>
        <end position="261"/>
    </location>
</feature>
<feature type="compositionally biased region" description="Basic and acidic residues" evidence="11">
    <location>
        <begin position="218"/>
        <end position="234"/>
    </location>
</feature>
<dbReference type="PROSITE" id="PS51721">
    <property type="entry name" value="G_CP"/>
    <property type="match status" value="1"/>
</dbReference>
<comment type="cofactor">
    <cofactor evidence="10">
        <name>Zn(2+)</name>
        <dbReference type="ChEBI" id="CHEBI:29105"/>
    </cofactor>
    <text evidence="10">Binds 1 zinc ion per subunit.</text>
</comment>
<feature type="binding site" evidence="10">
    <location>
        <begin position="203"/>
        <end position="211"/>
    </location>
    <ligand>
        <name>GTP</name>
        <dbReference type="ChEBI" id="CHEBI:37565"/>
    </ligand>
</feature>
<evidence type="ECO:0000256" key="2">
    <source>
        <dbReference type="ARBA" id="ARBA00022517"/>
    </source>
</evidence>
<keyword evidence="5 10" id="KW-0547">Nucleotide-binding</keyword>
<dbReference type="Proteomes" id="UP000503820">
    <property type="component" value="Unassembled WGS sequence"/>
</dbReference>
<dbReference type="GO" id="GO:0005737">
    <property type="term" value="C:cytoplasm"/>
    <property type="evidence" value="ECO:0007669"/>
    <property type="project" value="UniProtKB-SubCell"/>
</dbReference>
<keyword evidence="9 10" id="KW-0342">GTP-binding</keyword>
<evidence type="ECO:0000313" key="15">
    <source>
        <dbReference type="Proteomes" id="UP000503820"/>
    </source>
</evidence>
<dbReference type="Gene3D" id="3.40.50.300">
    <property type="entry name" value="P-loop containing nucleotide triphosphate hydrolases"/>
    <property type="match status" value="1"/>
</dbReference>
<feature type="binding site" evidence="10">
    <location>
        <begin position="149"/>
        <end position="152"/>
    </location>
    <ligand>
        <name>GTP</name>
        <dbReference type="ChEBI" id="CHEBI:37565"/>
    </ligand>
</feature>
<dbReference type="GO" id="GO:0046872">
    <property type="term" value="F:metal ion binding"/>
    <property type="evidence" value="ECO:0007669"/>
    <property type="project" value="UniProtKB-KW"/>
</dbReference>
<gene>
    <name evidence="14" type="primary">rsgA2</name>
    <name evidence="10" type="synonym">rsgA</name>
    <name evidence="14" type="ORF">DSM19430T_13840</name>
</gene>
<dbReference type="Pfam" id="PF03193">
    <property type="entry name" value="RsgA_GTPase"/>
    <property type="match status" value="1"/>
</dbReference>
<feature type="binding site" evidence="10">
    <location>
        <position position="289"/>
    </location>
    <ligand>
        <name>Zn(2+)</name>
        <dbReference type="ChEBI" id="CHEBI:29105"/>
    </ligand>
</feature>
<dbReference type="GO" id="GO:0019843">
    <property type="term" value="F:rRNA binding"/>
    <property type="evidence" value="ECO:0007669"/>
    <property type="project" value="UniProtKB-KW"/>
</dbReference>
<dbReference type="CDD" id="cd01854">
    <property type="entry name" value="YjeQ_EngC"/>
    <property type="match status" value="1"/>
</dbReference>
<dbReference type="InterPro" id="IPR010914">
    <property type="entry name" value="RsgA_GTPase_dom"/>
</dbReference>
<evidence type="ECO:0000256" key="9">
    <source>
        <dbReference type="ARBA" id="ARBA00023134"/>
    </source>
</evidence>
<reference evidence="14 15" key="1">
    <citation type="submission" date="2020-05" db="EMBL/GenBank/DDBJ databases">
        <title>Draft genome sequence of Desulfovibrio psychrotolerans JS1T.</title>
        <authorList>
            <person name="Ueno A."/>
            <person name="Tamazawa S."/>
            <person name="Tamamura S."/>
            <person name="Murakami T."/>
            <person name="Kiyama T."/>
            <person name="Inomata H."/>
            <person name="Amano Y."/>
            <person name="Miyakawa K."/>
            <person name="Tamaki H."/>
            <person name="Naganuma T."/>
            <person name="Kaneko K."/>
        </authorList>
    </citation>
    <scope>NUCLEOTIDE SEQUENCE [LARGE SCALE GENOMIC DNA]</scope>
    <source>
        <strain evidence="14 15">JS1</strain>
    </source>
</reference>
<keyword evidence="7 10" id="KW-0862">Zinc</keyword>
<dbReference type="Gene3D" id="1.10.40.50">
    <property type="entry name" value="Probable gtpase engc, domain 3"/>
    <property type="match status" value="1"/>
</dbReference>
<dbReference type="AlphaFoldDB" id="A0A7J0BSN0"/>
<keyword evidence="1 10" id="KW-0963">Cytoplasm</keyword>
<feature type="region of interest" description="Disordered" evidence="11">
    <location>
        <begin position="324"/>
        <end position="359"/>
    </location>
</feature>
<feature type="binding site" evidence="10">
    <location>
        <position position="291"/>
    </location>
    <ligand>
        <name>Zn(2+)</name>
        <dbReference type="ChEBI" id="CHEBI:29105"/>
    </ligand>
</feature>
<dbReference type="EMBL" id="BLVP01000007">
    <property type="protein sequence ID" value="GFM36700.1"/>
    <property type="molecule type" value="Genomic_DNA"/>
</dbReference>
<name>A0A7J0BSN0_9BACT</name>
<keyword evidence="2 10" id="KW-0690">Ribosome biogenesis</keyword>
<keyword evidence="6 10" id="KW-0378">Hydrolase</keyword>
<dbReference type="HAMAP" id="MF_01820">
    <property type="entry name" value="GTPase_RsgA"/>
    <property type="match status" value="1"/>
</dbReference>
<protein>
    <recommendedName>
        <fullName evidence="10">Small ribosomal subunit biogenesis GTPase RsgA</fullName>
        <ecNumber evidence="10">3.6.1.-</ecNumber>
    </recommendedName>
</protein>
<dbReference type="PANTHER" id="PTHR32120:SF10">
    <property type="entry name" value="SMALL RIBOSOMAL SUBUNIT BIOGENESIS GTPASE RSGA"/>
    <property type="match status" value="1"/>
</dbReference>
<keyword evidence="4 10" id="KW-0699">rRNA-binding</keyword>
<evidence type="ECO:0000256" key="4">
    <source>
        <dbReference type="ARBA" id="ARBA00022730"/>
    </source>
</evidence>
<dbReference type="InterPro" id="IPR027417">
    <property type="entry name" value="P-loop_NTPase"/>
</dbReference>
<evidence type="ECO:0000256" key="3">
    <source>
        <dbReference type="ARBA" id="ARBA00022723"/>
    </source>
</evidence>
<comment type="similarity">
    <text evidence="10">Belongs to the TRAFAC class YlqF/YawG GTPase family. RsgA subfamily.</text>
</comment>
<feature type="region of interest" description="Disordered" evidence="11">
    <location>
        <begin position="218"/>
        <end position="238"/>
    </location>
</feature>
<dbReference type="InterPro" id="IPR030378">
    <property type="entry name" value="G_CP_dom"/>
</dbReference>
<dbReference type="RefSeq" id="WP_174409365.1">
    <property type="nucleotide sequence ID" value="NZ_BLVP01000007.1"/>
</dbReference>
<organism evidence="14 15">
    <name type="scientific">Desulfovibrio psychrotolerans</name>
    <dbReference type="NCBI Taxonomy" id="415242"/>
    <lineage>
        <taxon>Bacteria</taxon>
        <taxon>Pseudomonadati</taxon>
        <taxon>Thermodesulfobacteriota</taxon>
        <taxon>Desulfovibrionia</taxon>
        <taxon>Desulfovibrionales</taxon>
        <taxon>Desulfovibrionaceae</taxon>
        <taxon>Desulfovibrio</taxon>
    </lineage>
</organism>
<comment type="caution">
    <text evidence="14">The sequence shown here is derived from an EMBL/GenBank/DDBJ whole genome shotgun (WGS) entry which is preliminary data.</text>
</comment>
<sequence>MTSTAYPPLEHLGWDTFFQARLPQPLPAEDTIVRVVSVHSMVMNVIGAQGRRQLAIPGNWLSGPAESRPTVGDWLVLDDTAQWPVQLLDRRTLVTRRAPTDITGVQLVAANLDTLFIVSSLNDDFNPSRLERYLAIAFQSGVEPVVVLTKADLVTPEHALACAEEARGLCPGLAVLVVNALDETTVNLLFPWVAPGRTATLVGSSGVGKSTLVNTLSREERTPTGAIRDSDGRGRHTTSSRTLYTLPNGGLIMDVPGFRELRLPPCPQGLSQVFRDIEELGIRCGFADCRHDGEPDCAVEKAVRQGTLTQRRVENYRKLLKEQAMQDDEKQQAKIYARQRRAADKVLGRPASNKRRRKR</sequence>
<evidence type="ECO:0000256" key="10">
    <source>
        <dbReference type="HAMAP-Rule" id="MF_01820"/>
    </source>
</evidence>
<feature type="binding site" evidence="10">
    <location>
        <position position="297"/>
    </location>
    <ligand>
        <name>Zn(2+)</name>
        <dbReference type="ChEBI" id="CHEBI:29105"/>
    </ligand>
</feature>
<feature type="binding site" evidence="10">
    <location>
        <position position="284"/>
    </location>
    <ligand>
        <name>Zn(2+)</name>
        <dbReference type="ChEBI" id="CHEBI:29105"/>
    </ligand>
</feature>
<comment type="subcellular location">
    <subcellularLocation>
        <location evidence="10">Cytoplasm</location>
    </subcellularLocation>
</comment>
<dbReference type="GO" id="GO:0042274">
    <property type="term" value="P:ribosomal small subunit biogenesis"/>
    <property type="evidence" value="ECO:0007669"/>
    <property type="project" value="UniProtKB-UniRule"/>
</dbReference>
<evidence type="ECO:0000256" key="7">
    <source>
        <dbReference type="ARBA" id="ARBA00022833"/>
    </source>
</evidence>
<dbReference type="PROSITE" id="PS50936">
    <property type="entry name" value="ENGC_GTPASE"/>
    <property type="match status" value="1"/>
</dbReference>